<organism evidence="1 2">
    <name type="scientific">Vitis vinifera</name>
    <name type="common">Grape</name>
    <dbReference type="NCBI Taxonomy" id="29760"/>
    <lineage>
        <taxon>Eukaryota</taxon>
        <taxon>Viridiplantae</taxon>
        <taxon>Streptophyta</taxon>
        <taxon>Embryophyta</taxon>
        <taxon>Tracheophyta</taxon>
        <taxon>Spermatophyta</taxon>
        <taxon>Magnoliopsida</taxon>
        <taxon>eudicotyledons</taxon>
        <taxon>Gunneridae</taxon>
        <taxon>Pentapetalae</taxon>
        <taxon>rosids</taxon>
        <taxon>Vitales</taxon>
        <taxon>Vitaceae</taxon>
        <taxon>Viteae</taxon>
        <taxon>Vitis</taxon>
    </lineage>
</organism>
<evidence type="ECO:0000313" key="1">
    <source>
        <dbReference type="EMBL" id="RVW78931.1"/>
    </source>
</evidence>
<gene>
    <name evidence="1" type="ORF">CK203_052342</name>
</gene>
<accession>A0A438H3T7</accession>
<dbReference type="PANTHER" id="PTHR48475">
    <property type="entry name" value="RIBONUCLEASE H"/>
    <property type="match status" value="1"/>
</dbReference>
<name>A0A438H3T7_VITVI</name>
<protein>
    <submittedName>
        <fullName evidence="1">Uncharacterized protein</fullName>
    </submittedName>
</protein>
<dbReference type="PANTHER" id="PTHR48475:SF2">
    <property type="entry name" value="RIBONUCLEASE H"/>
    <property type="match status" value="1"/>
</dbReference>
<evidence type="ECO:0000313" key="2">
    <source>
        <dbReference type="Proteomes" id="UP000288805"/>
    </source>
</evidence>
<sequence length="138" mass="16154">MHDIVKYLKAGELPENEKHAHKVCIQSARFTLINERLYRRSFGGPYLRCLSDPKAKYVLAELHKGVPSIPRVPSEVLNPVINPWLFTQWGWIQSAPYPLQQHKKKFMLVATEYFSKDNGVSKFFWKNIVCRFGVHKRL</sequence>
<proteinExistence type="predicted"/>
<dbReference type="AlphaFoldDB" id="A0A438H3T7"/>
<comment type="caution">
    <text evidence="1">The sequence shown here is derived from an EMBL/GenBank/DDBJ whole genome shotgun (WGS) entry which is preliminary data.</text>
</comment>
<dbReference type="Proteomes" id="UP000288805">
    <property type="component" value="Unassembled WGS sequence"/>
</dbReference>
<dbReference type="EMBL" id="QGNW01000288">
    <property type="protein sequence ID" value="RVW78931.1"/>
    <property type="molecule type" value="Genomic_DNA"/>
</dbReference>
<reference evidence="1 2" key="1">
    <citation type="journal article" date="2018" name="PLoS Genet.">
        <title>Population sequencing reveals clonal diversity and ancestral inbreeding in the grapevine cultivar Chardonnay.</title>
        <authorList>
            <person name="Roach M.J."/>
            <person name="Johnson D.L."/>
            <person name="Bohlmann J."/>
            <person name="van Vuuren H.J."/>
            <person name="Jones S.J."/>
            <person name="Pretorius I.S."/>
            <person name="Schmidt S.A."/>
            <person name="Borneman A.R."/>
        </authorList>
    </citation>
    <scope>NUCLEOTIDE SEQUENCE [LARGE SCALE GENOMIC DNA]</scope>
    <source>
        <strain evidence="2">cv. Chardonnay</strain>
        <tissue evidence="1">Leaf</tissue>
    </source>
</reference>